<name>A3LT35_PICST</name>
<dbReference type="SMART" id="SM00582">
    <property type="entry name" value="RPR"/>
    <property type="match status" value="1"/>
</dbReference>
<proteinExistence type="predicted"/>
<dbReference type="EMBL" id="CP000498">
    <property type="protein sequence ID" value="ABN66341.2"/>
    <property type="molecule type" value="Genomic_DNA"/>
</dbReference>
<dbReference type="Proteomes" id="UP000002258">
    <property type="component" value="Chromosome 4"/>
</dbReference>
<feature type="compositionally biased region" description="Basic and acidic residues" evidence="2">
    <location>
        <begin position="485"/>
        <end position="500"/>
    </location>
</feature>
<dbReference type="GO" id="GO:0006369">
    <property type="term" value="P:termination of RNA polymerase II transcription"/>
    <property type="evidence" value="ECO:0007669"/>
    <property type="project" value="InterPro"/>
</dbReference>
<feature type="domain" description="CID" evidence="3">
    <location>
        <begin position="25"/>
        <end position="162"/>
    </location>
</feature>
<organism evidence="4 5">
    <name type="scientific">Scheffersomyces stipitis (strain ATCC 58785 / CBS 6054 / NBRC 10063 / NRRL Y-11545)</name>
    <name type="common">Yeast</name>
    <name type="synonym">Pichia stipitis</name>
    <dbReference type="NCBI Taxonomy" id="322104"/>
    <lineage>
        <taxon>Eukaryota</taxon>
        <taxon>Fungi</taxon>
        <taxon>Dikarya</taxon>
        <taxon>Ascomycota</taxon>
        <taxon>Saccharomycotina</taxon>
        <taxon>Pichiomycetes</taxon>
        <taxon>Debaryomycetaceae</taxon>
        <taxon>Scheffersomyces</taxon>
    </lineage>
</organism>
<feature type="region of interest" description="Disordered" evidence="2">
    <location>
        <begin position="428"/>
        <end position="522"/>
    </location>
</feature>
<evidence type="ECO:0000313" key="5">
    <source>
        <dbReference type="Proteomes" id="UP000002258"/>
    </source>
</evidence>
<feature type="compositionally biased region" description="Basic and acidic residues" evidence="2">
    <location>
        <begin position="439"/>
        <end position="462"/>
    </location>
</feature>
<feature type="coiled-coil region" evidence="1">
    <location>
        <begin position="300"/>
        <end position="333"/>
    </location>
</feature>
<dbReference type="STRING" id="322104.A3LT35"/>
<gene>
    <name evidence="4" type="primary">PCF11</name>
    <name evidence="4" type="ORF">PICST_31270</name>
</gene>
<dbReference type="KEGG" id="pic:PICST_31270"/>
<dbReference type="InterPro" id="IPR006569">
    <property type="entry name" value="CID_dom"/>
</dbReference>
<dbReference type="OrthoDB" id="2129491at2759"/>
<dbReference type="GO" id="GO:0003729">
    <property type="term" value="F:mRNA binding"/>
    <property type="evidence" value="ECO:0007669"/>
    <property type="project" value="InterPro"/>
</dbReference>
<dbReference type="GO" id="GO:0005849">
    <property type="term" value="C:mRNA cleavage factor complex"/>
    <property type="evidence" value="ECO:0007669"/>
    <property type="project" value="TreeGrafter"/>
</dbReference>
<evidence type="ECO:0000313" key="4">
    <source>
        <dbReference type="EMBL" id="ABN66341.2"/>
    </source>
</evidence>
<dbReference type="eggNOG" id="KOG2071">
    <property type="taxonomic scope" value="Eukaryota"/>
</dbReference>
<dbReference type="OMA" id="HADEICE"/>
<dbReference type="PANTHER" id="PTHR15921">
    <property type="entry name" value="PRE-MRNA CLEAVAGE COMPLEX II"/>
    <property type="match status" value="1"/>
</dbReference>
<dbReference type="InterPro" id="IPR008942">
    <property type="entry name" value="ENTH_VHS"/>
</dbReference>
<dbReference type="FunFam" id="1.25.40.90:FF:000016">
    <property type="entry name" value="mRNA cleavage factor complex component Pcf11"/>
    <property type="match status" value="1"/>
</dbReference>
<dbReference type="CDD" id="cd16982">
    <property type="entry name" value="CID_Pcf11"/>
    <property type="match status" value="1"/>
</dbReference>
<dbReference type="PROSITE" id="PS51391">
    <property type="entry name" value="CID"/>
    <property type="match status" value="1"/>
</dbReference>
<reference evidence="4 5" key="1">
    <citation type="journal article" date="2007" name="Nat. Biotechnol.">
        <title>Genome sequence of the lignocellulose-bioconverting and xylose-fermenting yeast Pichia stipitis.</title>
        <authorList>
            <person name="Jeffries T.W."/>
            <person name="Grigoriev I.V."/>
            <person name="Grimwood J."/>
            <person name="Laplaza J.M."/>
            <person name="Aerts A."/>
            <person name="Salamov A."/>
            <person name="Schmutz J."/>
            <person name="Lindquist E."/>
            <person name="Dehal P."/>
            <person name="Shapiro H."/>
            <person name="Jin Y.S."/>
            <person name="Passoth V."/>
            <person name="Richardson P.M."/>
        </authorList>
    </citation>
    <scope>NUCLEOTIDE SEQUENCE [LARGE SCALE GENOMIC DNA]</scope>
    <source>
        <strain evidence="5">ATCC 58785 / CBS 6054 / NBRC 10063 / NRRL Y-11545</strain>
    </source>
</reference>
<feature type="region of interest" description="Disordered" evidence="2">
    <location>
        <begin position="572"/>
        <end position="612"/>
    </location>
</feature>
<dbReference type="SUPFAM" id="SSF48464">
    <property type="entry name" value="ENTH/VHS domain"/>
    <property type="match status" value="1"/>
</dbReference>
<dbReference type="PANTHER" id="PTHR15921:SF3">
    <property type="entry name" value="PRE-MRNA CLEAVAGE COMPLEX 2 PROTEIN PCF11"/>
    <property type="match status" value="1"/>
</dbReference>
<dbReference type="GO" id="GO:0000993">
    <property type="term" value="F:RNA polymerase II complex binding"/>
    <property type="evidence" value="ECO:0007669"/>
    <property type="project" value="InterPro"/>
</dbReference>
<dbReference type="HOGENOM" id="CLU_446253_0_0_1"/>
<dbReference type="InParanoid" id="A3LT35"/>
<feature type="region of interest" description="Disordered" evidence="2">
    <location>
        <begin position="380"/>
        <end position="410"/>
    </location>
</feature>
<dbReference type="GeneID" id="4838815"/>
<dbReference type="GO" id="GO:0031124">
    <property type="term" value="P:mRNA 3'-end processing"/>
    <property type="evidence" value="ECO:0007669"/>
    <property type="project" value="InterPro"/>
</dbReference>
<dbReference type="Gene3D" id="1.25.40.90">
    <property type="match status" value="1"/>
</dbReference>
<dbReference type="AlphaFoldDB" id="A3LT35"/>
<keyword evidence="1" id="KW-0175">Coiled coil</keyword>
<dbReference type="InterPro" id="IPR047415">
    <property type="entry name" value="Pcf11_CID"/>
</dbReference>
<keyword evidence="5" id="KW-1185">Reference proteome</keyword>
<sequence>MSIRQSETIAQRQVVPEIPTPTTIDGEFKIDLYLQLLQSLTINSRAIITQLSTIAEHHMDHADEICEAIENRIRKCIPQHKLFAVYLLDSICKNIGNPYNIIFGRNIFKIFTETYSIVTDNTTRQSLINLFKTWKEIKTSTGSELFPKESIQKIESFIIQATTLASAGKQPIRSEQEVNFAKLTPDMLLKETKALLVYVINLGRSIDRFGPDLKYLSKEEKDDISNKETRRNQLVGIINNVADSMIADVTGSDQGGDAAVAPNFNGINNLFAQHVRAYHNELSNVRRELDEHSFFQDSFIKKFKQRLEQLSEKRALQQKKREAKQRYREYLESNKVVINTTPTAKFFSGLLSDVSADKDLMTLINGWGKTPVVKASIIVEEKPESEEKEQVNGIENSQGESLEPTPLSDSLGFGSLDFVNSFVPETTELQEQNQVINKPETDEKSNNKYSEDQDNGDSEKSFSHYKVRARSPELVSPSASNRPIVENRDSDENNDEENKIIRPPTPPHHSHSLASHPIESNSQSIDINKYNINAREIANGSSKGPTSPAIISENELPIRVSLSDYNKSKELFTAPSKNKTAVSDLQGKQRKSSLKRPNSQGRGLVKRVRFDV</sequence>
<protein>
    <submittedName>
        <fullName evidence="4">Pre-mRNA cleavage and polyadenylation factor I component</fullName>
    </submittedName>
</protein>
<evidence type="ECO:0000259" key="3">
    <source>
        <dbReference type="PROSITE" id="PS51391"/>
    </source>
</evidence>
<evidence type="ECO:0000256" key="2">
    <source>
        <dbReference type="SAM" id="MobiDB-lite"/>
    </source>
</evidence>
<accession>A3LT35</accession>
<dbReference type="Pfam" id="PF04818">
    <property type="entry name" value="CID"/>
    <property type="match status" value="1"/>
</dbReference>
<evidence type="ECO:0000256" key="1">
    <source>
        <dbReference type="SAM" id="Coils"/>
    </source>
</evidence>
<dbReference type="InterPro" id="IPR045154">
    <property type="entry name" value="PCF11-like"/>
</dbReference>
<dbReference type="RefSeq" id="XP_001384370.2">
    <property type="nucleotide sequence ID" value="XM_001384333.1"/>
</dbReference>
<dbReference type="GO" id="GO:0005737">
    <property type="term" value="C:cytoplasm"/>
    <property type="evidence" value="ECO:0007669"/>
    <property type="project" value="TreeGrafter"/>
</dbReference>